<keyword evidence="3" id="KW-1185">Reference proteome</keyword>
<name>A0A0N5AG15_9BILA</name>
<evidence type="ECO:0000313" key="4">
    <source>
        <dbReference type="WBParaSite" id="SMUV_0000324001-mRNA-1"/>
    </source>
</evidence>
<evidence type="ECO:0000256" key="1">
    <source>
        <dbReference type="ARBA" id="ARBA00006820"/>
    </source>
</evidence>
<dbReference type="InterPro" id="IPR004344">
    <property type="entry name" value="TTL/TTLL_fam"/>
</dbReference>
<dbReference type="AlphaFoldDB" id="A0A0N5AG15"/>
<dbReference type="Pfam" id="PF03133">
    <property type="entry name" value="TTL"/>
    <property type="match status" value="2"/>
</dbReference>
<keyword evidence="2" id="KW-1133">Transmembrane helix</keyword>
<feature type="transmembrane region" description="Helical" evidence="2">
    <location>
        <begin position="44"/>
        <end position="64"/>
    </location>
</feature>
<sequence>MLHRHASVRIPTKRAEHSSIIHGTGISKCQGLSMATGFTNFPRGIYIIFVVGICLTMLNVLQLYNNQRKSEHVAKEISRNGQKPVAWVRGDKAQTGYLSSIITVLERIGYEVITGKKLGYSNETKFNLFWNHEYPFKNKKLEPYVANLKAFQKVNHIPGSGYYTSKVNLATADISEGVPKGFQMPDGRDAFLRFASEHPETLWVQKSNEHRGVKVQKLNQLRLDDNDHFIQQFISNPLLIDGRKFDIAVYAAITSVSPLRVYVYDGDVILRFCNQNYNPFEAAVPEKYVVGDDYTPVWEVKEFVNITFVWNLAATSLQKLLQPFSKRVKDKSLKMPSLKPYYVDQHLTFKETFNAFISSLDFDPEIIWDVIKETIAEVTIELLPVFQSQQRHLIEAAKKFNEKRFHTRPFAINKNFVGDPRFSYYNFRPFFELSRFDFLVDSNFKVFLMEVNMSPNLSTAHFPQNRLFFEKILYDLFSLVGVASYLHGNDFETNFKDKSIREMEVSTRDIVINTQDCVSLCSEKEQCRKRVKCQLCNSCLTYNNKIILKAAYAEHMSQRMFRRILPATKHKPKHVNRVYSEVDRMLILWFDQKCQRDKSWCN</sequence>
<dbReference type="SUPFAM" id="SSF56059">
    <property type="entry name" value="Glutathione synthetase ATP-binding domain-like"/>
    <property type="match status" value="1"/>
</dbReference>
<dbReference type="PANTHER" id="PTHR47113:SF1">
    <property type="entry name" value="LD09343P"/>
    <property type="match status" value="1"/>
</dbReference>
<comment type="similarity">
    <text evidence="1">Belongs to the tubulin--tyrosine ligase family.</text>
</comment>
<dbReference type="PANTHER" id="PTHR47113">
    <property type="entry name" value="LD09343P"/>
    <property type="match status" value="1"/>
</dbReference>
<dbReference type="InterPro" id="IPR053317">
    <property type="entry name" value="Tubulin_polyglutamylase"/>
</dbReference>
<dbReference type="GO" id="GO:0019098">
    <property type="term" value="P:reproductive behavior"/>
    <property type="evidence" value="ECO:0007669"/>
    <property type="project" value="UniProtKB-ARBA"/>
</dbReference>
<dbReference type="Proteomes" id="UP000046393">
    <property type="component" value="Unplaced"/>
</dbReference>
<evidence type="ECO:0000256" key="2">
    <source>
        <dbReference type="SAM" id="Phobius"/>
    </source>
</evidence>
<evidence type="ECO:0000313" key="3">
    <source>
        <dbReference type="Proteomes" id="UP000046393"/>
    </source>
</evidence>
<dbReference type="WBParaSite" id="SMUV_0000324001-mRNA-1">
    <property type="protein sequence ID" value="SMUV_0000324001-mRNA-1"/>
    <property type="gene ID" value="SMUV_0000324001"/>
</dbReference>
<protein>
    <submittedName>
        <fullName evidence="4">Tubulin polyglutamylase TTLL4</fullName>
    </submittedName>
</protein>
<dbReference type="STRING" id="451379.A0A0N5AG15"/>
<keyword evidence="2" id="KW-0472">Membrane</keyword>
<keyword evidence="2" id="KW-0812">Transmembrane</keyword>
<reference evidence="4" key="1">
    <citation type="submission" date="2017-02" db="UniProtKB">
        <authorList>
            <consortium name="WormBaseParasite"/>
        </authorList>
    </citation>
    <scope>IDENTIFICATION</scope>
</reference>
<dbReference type="PROSITE" id="PS51221">
    <property type="entry name" value="TTL"/>
    <property type="match status" value="1"/>
</dbReference>
<proteinExistence type="inferred from homology"/>
<accession>A0A0N5AG15</accession>
<organism evidence="3 4">
    <name type="scientific">Syphacia muris</name>
    <dbReference type="NCBI Taxonomy" id="451379"/>
    <lineage>
        <taxon>Eukaryota</taxon>
        <taxon>Metazoa</taxon>
        <taxon>Ecdysozoa</taxon>
        <taxon>Nematoda</taxon>
        <taxon>Chromadorea</taxon>
        <taxon>Rhabditida</taxon>
        <taxon>Spirurina</taxon>
        <taxon>Oxyuridomorpha</taxon>
        <taxon>Oxyuroidea</taxon>
        <taxon>Oxyuridae</taxon>
        <taxon>Syphacia</taxon>
    </lineage>
</organism>
<dbReference type="Gene3D" id="3.30.470.20">
    <property type="entry name" value="ATP-grasp fold, B domain"/>
    <property type="match status" value="1"/>
</dbReference>